<dbReference type="OrthoDB" id="6169380at2"/>
<name>A0A1I7J8S7_9BURK</name>
<reference evidence="1 2" key="1">
    <citation type="submission" date="2016-10" db="EMBL/GenBank/DDBJ databases">
        <authorList>
            <person name="de Groot N.N."/>
        </authorList>
    </citation>
    <scope>NUCLEOTIDE SEQUENCE [LARGE SCALE GENOMIC DNA]</scope>
    <source>
        <strain evidence="1 2">R-24608</strain>
    </source>
</reference>
<keyword evidence="2" id="KW-1185">Reference proteome</keyword>
<proteinExistence type="predicted"/>
<dbReference type="Pfam" id="PF08809">
    <property type="entry name" value="DUF1799"/>
    <property type="match status" value="1"/>
</dbReference>
<organism evidence="1 2">
    <name type="scientific">Paenacidovorax caeni</name>
    <dbReference type="NCBI Taxonomy" id="343013"/>
    <lineage>
        <taxon>Bacteria</taxon>
        <taxon>Pseudomonadati</taxon>
        <taxon>Pseudomonadota</taxon>
        <taxon>Betaproteobacteria</taxon>
        <taxon>Burkholderiales</taxon>
        <taxon>Comamonadaceae</taxon>
        <taxon>Paenacidovorax</taxon>
    </lineage>
</organism>
<accession>A0A1I7J8S7</accession>
<dbReference type="STRING" id="343013.SAMN04489707_102349"/>
<dbReference type="EMBL" id="FPBX01000023">
    <property type="protein sequence ID" value="SFU81619.1"/>
    <property type="molecule type" value="Genomic_DNA"/>
</dbReference>
<dbReference type="InterPro" id="IPR014915">
    <property type="entry name" value="Phage_TLS_TfmB"/>
</dbReference>
<dbReference type="Proteomes" id="UP000183656">
    <property type="component" value="Unassembled WGS sequence"/>
</dbReference>
<dbReference type="AlphaFoldDB" id="A0A1I7J8S7"/>
<gene>
    <name evidence="1" type="ORF">SAMN04489707_102349</name>
</gene>
<evidence type="ECO:0000313" key="2">
    <source>
        <dbReference type="Proteomes" id="UP000183656"/>
    </source>
</evidence>
<evidence type="ECO:0000313" key="1">
    <source>
        <dbReference type="EMBL" id="SFU81619.1"/>
    </source>
</evidence>
<dbReference type="RefSeq" id="WP_054256434.1">
    <property type="nucleotide sequence ID" value="NZ_CYIG01000018.1"/>
</dbReference>
<sequence length="108" mass="12181">MQAYGAPQADIDRVAEQIARAAKPQAGDRFPVHADNERTVAAFLALRTQWQYAGLAGQRTGLNYASVLSWLRERIRIPRQRRQVLAGIETMEKAVLAYDAEQRQKEGE</sequence>
<protein>
    <submittedName>
        <fullName evidence="1">Uncharacterized protein</fullName>
    </submittedName>
</protein>